<name>A0A8I2YRA2_9AGAM</name>
<evidence type="ECO:0000313" key="1">
    <source>
        <dbReference type="EMBL" id="KAG6375613.1"/>
    </source>
</evidence>
<evidence type="ECO:0000313" key="2">
    <source>
        <dbReference type="Proteomes" id="UP000683000"/>
    </source>
</evidence>
<dbReference type="Proteomes" id="UP000683000">
    <property type="component" value="Unassembled WGS sequence"/>
</dbReference>
<dbReference type="AlphaFoldDB" id="A0A8I2YRA2"/>
<sequence length="217" mass="23872">MFTPRTLADVAASGLHLTLRASVYILVQIGLSYTSDSGKQHCFYVSREYHKWKLQRSGSRDKNMPPKHDLPSTVIVVASCSRQTVPPAGNYEARDQANENSVIRSFIQGRRFHCDGTDPKGTVLYAGRLVIGVRVTTGSGRIIRELERNRFFTLAVFVIGARGPTAELGSHGLPKLATQVAFVSKFTRCGPPHPINFTPDPMASLPRVITHSPSRVS</sequence>
<organism evidence="1 2">
    <name type="scientific">Boletus reticuloceps</name>
    <dbReference type="NCBI Taxonomy" id="495285"/>
    <lineage>
        <taxon>Eukaryota</taxon>
        <taxon>Fungi</taxon>
        <taxon>Dikarya</taxon>
        <taxon>Basidiomycota</taxon>
        <taxon>Agaricomycotina</taxon>
        <taxon>Agaricomycetes</taxon>
        <taxon>Agaricomycetidae</taxon>
        <taxon>Boletales</taxon>
        <taxon>Boletineae</taxon>
        <taxon>Boletaceae</taxon>
        <taxon>Boletoideae</taxon>
        <taxon>Boletus</taxon>
    </lineage>
</organism>
<gene>
    <name evidence="1" type="ORF">JVT61DRAFT_3180</name>
</gene>
<dbReference type="EMBL" id="JAGFBS010000014">
    <property type="protein sequence ID" value="KAG6375613.1"/>
    <property type="molecule type" value="Genomic_DNA"/>
</dbReference>
<protein>
    <submittedName>
        <fullName evidence="1">Uncharacterized protein</fullName>
    </submittedName>
</protein>
<proteinExistence type="predicted"/>
<comment type="caution">
    <text evidence="1">The sequence shown here is derived from an EMBL/GenBank/DDBJ whole genome shotgun (WGS) entry which is preliminary data.</text>
</comment>
<reference evidence="1" key="1">
    <citation type="submission" date="2021-03" db="EMBL/GenBank/DDBJ databases">
        <title>Evolutionary innovations through gain and loss of genes in the ectomycorrhizal Boletales.</title>
        <authorList>
            <person name="Wu G."/>
            <person name="Miyauchi S."/>
            <person name="Morin E."/>
            <person name="Yang Z.-L."/>
            <person name="Xu J."/>
            <person name="Martin F.M."/>
        </authorList>
    </citation>
    <scope>NUCLEOTIDE SEQUENCE</scope>
    <source>
        <strain evidence="1">BR01</strain>
    </source>
</reference>
<keyword evidence="2" id="KW-1185">Reference proteome</keyword>
<accession>A0A8I2YRA2</accession>